<comment type="caution">
    <text evidence="1">The sequence shown here is derived from an EMBL/GenBank/DDBJ whole genome shotgun (WGS) entry which is preliminary data.</text>
</comment>
<accession>A0AAD7MW19</accession>
<keyword evidence="2" id="KW-1185">Reference proteome</keyword>
<feature type="non-terminal residue" evidence="1">
    <location>
        <position position="1"/>
    </location>
</feature>
<gene>
    <name evidence="1" type="ORF">DFH07DRAFT_693756</name>
</gene>
<name>A0AAD7MW19_9AGAR</name>
<proteinExistence type="predicted"/>
<dbReference type="EMBL" id="JARJLG010000160">
    <property type="protein sequence ID" value="KAJ7734575.1"/>
    <property type="molecule type" value="Genomic_DNA"/>
</dbReference>
<evidence type="ECO:0000313" key="1">
    <source>
        <dbReference type="EMBL" id="KAJ7734575.1"/>
    </source>
</evidence>
<evidence type="ECO:0000313" key="2">
    <source>
        <dbReference type="Proteomes" id="UP001215280"/>
    </source>
</evidence>
<dbReference type="AlphaFoldDB" id="A0AAD7MW19"/>
<protein>
    <submittedName>
        <fullName evidence="1">Uncharacterized protein</fullName>
    </submittedName>
</protein>
<dbReference type="Proteomes" id="UP001215280">
    <property type="component" value="Unassembled WGS sequence"/>
</dbReference>
<reference evidence="1" key="1">
    <citation type="submission" date="2023-03" db="EMBL/GenBank/DDBJ databases">
        <title>Massive genome expansion in bonnet fungi (Mycena s.s.) driven by repeated elements and novel gene families across ecological guilds.</title>
        <authorList>
            <consortium name="Lawrence Berkeley National Laboratory"/>
            <person name="Harder C.B."/>
            <person name="Miyauchi S."/>
            <person name="Viragh M."/>
            <person name="Kuo A."/>
            <person name="Thoen E."/>
            <person name="Andreopoulos B."/>
            <person name="Lu D."/>
            <person name="Skrede I."/>
            <person name="Drula E."/>
            <person name="Henrissat B."/>
            <person name="Morin E."/>
            <person name="Kohler A."/>
            <person name="Barry K."/>
            <person name="LaButti K."/>
            <person name="Morin E."/>
            <person name="Salamov A."/>
            <person name="Lipzen A."/>
            <person name="Mereny Z."/>
            <person name="Hegedus B."/>
            <person name="Baldrian P."/>
            <person name="Stursova M."/>
            <person name="Weitz H."/>
            <person name="Taylor A."/>
            <person name="Grigoriev I.V."/>
            <person name="Nagy L.G."/>
            <person name="Martin F."/>
            <person name="Kauserud H."/>
        </authorList>
    </citation>
    <scope>NUCLEOTIDE SEQUENCE</scope>
    <source>
        <strain evidence="1">CBHHK188m</strain>
    </source>
</reference>
<sequence>AWPNLTRLELLLYSSTKIQHPFRLTLRGLRAFAKHCKNLVSLSICVDASAVPPSDNSLESRISQSSLTSFDISTSPINDPPTVAQFLSALYASLKQI</sequence>
<dbReference type="InterPro" id="IPR032675">
    <property type="entry name" value="LRR_dom_sf"/>
</dbReference>
<organism evidence="1 2">
    <name type="scientific">Mycena maculata</name>
    <dbReference type="NCBI Taxonomy" id="230809"/>
    <lineage>
        <taxon>Eukaryota</taxon>
        <taxon>Fungi</taxon>
        <taxon>Dikarya</taxon>
        <taxon>Basidiomycota</taxon>
        <taxon>Agaricomycotina</taxon>
        <taxon>Agaricomycetes</taxon>
        <taxon>Agaricomycetidae</taxon>
        <taxon>Agaricales</taxon>
        <taxon>Marasmiineae</taxon>
        <taxon>Mycenaceae</taxon>
        <taxon>Mycena</taxon>
    </lineage>
</organism>
<feature type="non-terminal residue" evidence="1">
    <location>
        <position position="97"/>
    </location>
</feature>
<dbReference type="Gene3D" id="3.80.10.10">
    <property type="entry name" value="Ribonuclease Inhibitor"/>
    <property type="match status" value="1"/>
</dbReference>